<evidence type="ECO:0000259" key="4">
    <source>
        <dbReference type="PROSITE" id="PS50937"/>
    </source>
</evidence>
<dbReference type="InterPro" id="IPR015358">
    <property type="entry name" value="Tscrpt_reg_MerR_DNA-bd"/>
</dbReference>
<dbReference type="HOGENOM" id="CLU_060077_2_0_5"/>
<evidence type="ECO:0000313" key="5">
    <source>
        <dbReference type="EMBL" id="ACT58388.1"/>
    </source>
</evidence>
<evidence type="ECO:0000256" key="3">
    <source>
        <dbReference type="ARBA" id="ARBA00023163"/>
    </source>
</evidence>
<dbReference type="GO" id="GO:0003700">
    <property type="term" value="F:DNA-binding transcription factor activity"/>
    <property type="evidence" value="ECO:0007669"/>
    <property type="project" value="InterPro"/>
</dbReference>
<keyword evidence="2" id="KW-0238">DNA-binding</keyword>
<proteinExistence type="predicted"/>
<dbReference type="PANTHER" id="PTHR30204">
    <property type="entry name" value="REDOX-CYCLING DRUG-SENSING TRANSCRIPTIONAL ACTIVATOR SOXR"/>
    <property type="match status" value="1"/>
</dbReference>
<gene>
    <name evidence="5" type="ordered locus">Hbal_0689</name>
</gene>
<organism evidence="5 6">
    <name type="scientific">Hirschia baltica (strain ATCC 49814 / DSM 5838 / IFAM 1418)</name>
    <dbReference type="NCBI Taxonomy" id="582402"/>
    <lineage>
        <taxon>Bacteria</taxon>
        <taxon>Pseudomonadati</taxon>
        <taxon>Pseudomonadota</taxon>
        <taxon>Alphaproteobacteria</taxon>
        <taxon>Hyphomonadales</taxon>
        <taxon>Hyphomonadaceae</taxon>
        <taxon>Hirschia</taxon>
    </lineage>
</organism>
<name>C6XPA2_HIRBI</name>
<dbReference type="PROSITE" id="PS50937">
    <property type="entry name" value="HTH_MERR_2"/>
    <property type="match status" value="1"/>
</dbReference>
<dbReference type="InterPro" id="IPR047057">
    <property type="entry name" value="MerR_fam"/>
</dbReference>
<dbReference type="Proteomes" id="UP000002745">
    <property type="component" value="Chromosome"/>
</dbReference>
<dbReference type="RefSeq" id="WP_015826538.1">
    <property type="nucleotide sequence ID" value="NC_012982.1"/>
</dbReference>
<keyword evidence="3" id="KW-0804">Transcription</keyword>
<dbReference type="PRINTS" id="PR00040">
    <property type="entry name" value="HTHMERR"/>
</dbReference>
<dbReference type="KEGG" id="hba:Hbal_0689"/>
<dbReference type="STRING" id="582402.Hbal_0689"/>
<dbReference type="Pfam" id="PF09278">
    <property type="entry name" value="MerR-DNA-bind"/>
    <property type="match status" value="1"/>
</dbReference>
<keyword evidence="6" id="KW-1185">Reference proteome</keyword>
<reference evidence="6" key="1">
    <citation type="journal article" date="2011" name="J. Bacteriol.">
        <title>Genome sequences of eight morphologically diverse alphaproteobacteria.</title>
        <authorList>
            <consortium name="US DOE Joint Genome Institute"/>
            <person name="Brown P.J."/>
            <person name="Kysela D.T."/>
            <person name="Buechlein A."/>
            <person name="Hemmerich C."/>
            <person name="Brun Y.V."/>
        </authorList>
    </citation>
    <scope>NUCLEOTIDE SEQUENCE [LARGE SCALE GENOMIC DNA]</scope>
    <source>
        <strain evidence="6">ATCC 49814 / DSM 5838 / IFAM 1418</strain>
    </source>
</reference>
<dbReference type="OrthoDB" id="9802944at2"/>
<dbReference type="Gene3D" id="1.10.1660.10">
    <property type="match status" value="1"/>
</dbReference>
<accession>C6XPA2</accession>
<keyword evidence="1" id="KW-0805">Transcription regulation</keyword>
<dbReference type="GO" id="GO:0003677">
    <property type="term" value="F:DNA binding"/>
    <property type="evidence" value="ECO:0007669"/>
    <property type="project" value="UniProtKB-KW"/>
</dbReference>
<dbReference type="EMBL" id="CP001678">
    <property type="protein sequence ID" value="ACT58388.1"/>
    <property type="molecule type" value="Genomic_DNA"/>
</dbReference>
<dbReference type="AlphaFoldDB" id="C6XPA2"/>
<sequence>MNISKVAKISQLPTKTVRYYSEIGLVEANGRTGAGYRDYSEQDARKLCFIRRAREFGFTIDECRSLLSLYEDRDRSSSEVKALAQIRLDEIEQKQIELQSLHGAISHLIKNCSGDHRPDCPIIDYLEQ</sequence>
<evidence type="ECO:0000256" key="1">
    <source>
        <dbReference type="ARBA" id="ARBA00023015"/>
    </source>
</evidence>
<dbReference type="SUPFAM" id="SSF46955">
    <property type="entry name" value="Putative DNA-binding domain"/>
    <property type="match status" value="1"/>
</dbReference>
<dbReference type="eggNOG" id="COG0789">
    <property type="taxonomic scope" value="Bacteria"/>
</dbReference>
<feature type="domain" description="HTH merR-type" evidence="4">
    <location>
        <begin position="1"/>
        <end position="69"/>
    </location>
</feature>
<dbReference type="SMART" id="SM00422">
    <property type="entry name" value="HTH_MERR"/>
    <property type="match status" value="1"/>
</dbReference>
<dbReference type="InterPro" id="IPR000551">
    <property type="entry name" value="MerR-type_HTH_dom"/>
</dbReference>
<dbReference type="InterPro" id="IPR009061">
    <property type="entry name" value="DNA-bd_dom_put_sf"/>
</dbReference>
<evidence type="ECO:0000256" key="2">
    <source>
        <dbReference type="ARBA" id="ARBA00023125"/>
    </source>
</evidence>
<dbReference type="PANTHER" id="PTHR30204:SF94">
    <property type="entry name" value="HEAVY METAL-DEPENDENT TRANSCRIPTIONAL REGULATOR HI_0293-RELATED"/>
    <property type="match status" value="1"/>
</dbReference>
<evidence type="ECO:0000313" key="6">
    <source>
        <dbReference type="Proteomes" id="UP000002745"/>
    </source>
</evidence>
<protein>
    <submittedName>
        <fullName evidence="5">Transcriptional regulator, MerR family</fullName>
    </submittedName>
</protein>
<dbReference type="Pfam" id="PF00376">
    <property type="entry name" value="MerR"/>
    <property type="match status" value="1"/>
</dbReference>